<evidence type="ECO:0000313" key="2">
    <source>
        <dbReference type="Proteomes" id="UP000192578"/>
    </source>
</evidence>
<gene>
    <name evidence="1" type="ORF">BV898_18423</name>
</gene>
<protein>
    <recommendedName>
        <fullName evidence="3">Reverse transcriptase domain-containing protein</fullName>
    </recommendedName>
</protein>
<dbReference type="OrthoDB" id="2016582at2759"/>
<dbReference type="AlphaFoldDB" id="A0A9X6NGW9"/>
<name>A0A9X6NGW9_HYPEX</name>
<reference evidence="2" key="1">
    <citation type="submission" date="2017-01" db="EMBL/GenBank/DDBJ databases">
        <title>Comparative genomics of anhydrobiosis in the tardigrade Hypsibius dujardini.</title>
        <authorList>
            <person name="Yoshida Y."/>
            <person name="Koutsovoulos G."/>
            <person name="Laetsch D."/>
            <person name="Stevens L."/>
            <person name="Kumar S."/>
            <person name="Horikawa D."/>
            <person name="Ishino K."/>
            <person name="Komine S."/>
            <person name="Tomita M."/>
            <person name="Blaxter M."/>
            <person name="Arakawa K."/>
        </authorList>
    </citation>
    <scope>NUCLEOTIDE SEQUENCE [LARGE SCALE GENOMIC DNA]</scope>
    <source>
        <strain evidence="2">Z151</strain>
    </source>
</reference>
<evidence type="ECO:0008006" key="3">
    <source>
        <dbReference type="Google" id="ProtNLM"/>
    </source>
</evidence>
<organism evidence="1 2">
    <name type="scientific">Hypsibius exemplaris</name>
    <name type="common">Freshwater tardigrade</name>
    <dbReference type="NCBI Taxonomy" id="2072580"/>
    <lineage>
        <taxon>Eukaryota</taxon>
        <taxon>Metazoa</taxon>
        <taxon>Ecdysozoa</taxon>
        <taxon>Tardigrada</taxon>
        <taxon>Eutardigrada</taxon>
        <taxon>Parachela</taxon>
        <taxon>Hypsibioidea</taxon>
        <taxon>Hypsibiidae</taxon>
        <taxon>Hypsibius</taxon>
    </lineage>
</organism>
<evidence type="ECO:0000313" key="1">
    <source>
        <dbReference type="EMBL" id="OWA54000.1"/>
    </source>
</evidence>
<dbReference type="EMBL" id="MTYJ01000363">
    <property type="protein sequence ID" value="OWA54000.1"/>
    <property type="molecule type" value="Genomic_DNA"/>
</dbReference>
<proteinExistence type="predicted"/>
<dbReference type="Proteomes" id="UP000192578">
    <property type="component" value="Unassembled WGS sequence"/>
</dbReference>
<accession>A0A9X6NGW9</accession>
<comment type="caution">
    <text evidence="1">The sequence shown here is derived from an EMBL/GenBank/DDBJ whole genome shotgun (WGS) entry which is preliminary data.</text>
</comment>
<sequence>MRSRLNARYLDDCAIGDIVDVVVEDFFRVVDLGRQFGLELNLSKCEALFLQEELPLLGARLPPEGIPSTMDAKTATLRLLASRLGILPAHQGFFILRNCFAAPKVTYILQCAPVWSRPDKLREFDEV</sequence>
<keyword evidence="2" id="KW-1185">Reference proteome</keyword>